<dbReference type="HAMAP" id="MF_00839">
    <property type="entry name" value="HPF"/>
    <property type="match status" value="1"/>
</dbReference>
<protein>
    <recommendedName>
        <fullName evidence="1">Ribosome hibernation promoting factor</fullName>
        <shortName evidence="1">HPF</shortName>
    </recommendedName>
</protein>
<dbReference type="InterPro" id="IPR034694">
    <property type="entry name" value="HPF_long/plastid"/>
</dbReference>
<comment type="subcellular location">
    <subcellularLocation>
        <location evidence="1">Cytoplasm</location>
    </subcellularLocation>
</comment>
<dbReference type="KEGG" id="manr:MPAN_012590"/>
<comment type="similarity">
    <text evidence="1">Belongs to the HPF/YfiA ribosome-associated protein family. Long HPF subfamily.</text>
</comment>
<dbReference type="SUPFAM" id="SSF69754">
    <property type="entry name" value="Ribosome binding protein Y (YfiA homologue)"/>
    <property type="match status" value="1"/>
</dbReference>
<accession>A0A7U9TIS5</accession>
<gene>
    <name evidence="1" type="primary">hpf</name>
    <name evidence="3" type="ORF">MPAN_012590</name>
</gene>
<keyword evidence="1" id="KW-0963">Cytoplasm</keyword>
<dbReference type="EMBL" id="AP024412">
    <property type="protein sequence ID" value="BCR36366.1"/>
    <property type="molecule type" value="Genomic_DNA"/>
</dbReference>
<dbReference type="Gene3D" id="3.30.160.100">
    <property type="entry name" value="Ribosome hibernation promotion factor-like"/>
    <property type="match status" value="1"/>
</dbReference>
<evidence type="ECO:0000313" key="3">
    <source>
        <dbReference type="EMBL" id="BCR36366.1"/>
    </source>
</evidence>
<evidence type="ECO:0000259" key="2">
    <source>
        <dbReference type="Pfam" id="PF16321"/>
    </source>
</evidence>
<dbReference type="RefSeq" id="WP_176238820.1">
    <property type="nucleotide sequence ID" value="NZ_AP024412.1"/>
</dbReference>
<dbReference type="NCBIfam" id="TIGR00741">
    <property type="entry name" value="yfiA"/>
    <property type="match status" value="1"/>
</dbReference>
<dbReference type="AlphaFoldDB" id="A0A7U9TIS5"/>
<dbReference type="GO" id="GO:0045900">
    <property type="term" value="P:negative regulation of translational elongation"/>
    <property type="evidence" value="ECO:0007669"/>
    <property type="project" value="TreeGrafter"/>
</dbReference>
<evidence type="ECO:0000313" key="4">
    <source>
        <dbReference type="Proteomes" id="UP000620133"/>
    </source>
</evidence>
<keyword evidence="4" id="KW-1185">Reference proteome</keyword>
<dbReference type="Gene3D" id="3.30.505.50">
    <property type="entry name" value="Sigma 54 modulation/S30EA ribosomal protein, C-terminal domain"/>
    <property type="match status" value="1"/>
</dbReference>
<dbReference type="Pfam" id="PF02482">
    <property type="entry name" value="Ribosomal_S30AE"/>
    <property type="match status" value="1"/>
</dbReference>
<comment type="subunit">
    <text evidence="1">Interacts with 100S ribosomes.</text>
</comment>
<dbReference type="PANTHER" id="PTHR33231:SF1">
    <property type="entry name" value="30S RIBOSOMAL PROTEIN"/>
    <property type="match status" value="1"/>
</dbReference>
<dbReference type="InterPro" id="IPR032528">
    <property type="entry name" value="Ribosom_S30AE_C"/>
</dbReference>
<dbReference type="InterPro" id="IPR050574">
    <property type="entry name" value="HPF/YfiA_ribosome-assoc"/>
</dbReference>
<sequence length="183" mass="21192">MKFEILGKNGFVPTNAIKDYAEKRFTKVISFFGPEVVDEIRVVCKVYKDHHKVEVNVFAKKTIVRAEVSDKDMYSAIDRANDKLVSQIRRYKDKLKNHLEKEGIRQAYSNEFDAEQLEKDILAAQLVKNKKIDLQPMTAQEAISAMELSGHGFYVFLDRETRKTNVVYRRDDGDFAIIETQPI</sequence>
<evidence type="ECO:0000256" key="1">
    <source>
        <dbReference type="HAMAP-Rule" id="MF_00839"/>
    </source>
</evidence>
<dbReference type="GO" id="GO:0022627">
    <property type="term" value="C:cytosolic small ribosomal subunit"/>
    <property type="evidence" value="ECO:0007669"/>
    <property type="project" value="TreeGrafter"/>
</dbReference>
<feature type="domain" description="Sigma 54 modulation/S30EA ribosomal protein C-terminal" evidence="2">
    <location>
        <begin position="124"/>
        <end position="176"/>
    </location>
</feature>
<keyword evidence="1" id="KW-0810">Translation regulation</keyword>
<dbReference type="InterPro" id="IPR036567">
    <property type="entry name" value="RHF-like"/>
</dbReference>
<dbReference type="PANTHER" id="PTHR33231">
    <property type="entry name" value="30S RIBOSOMAL PROTEIN"/>
    <property type="match status" value="1"/>
</dbReference>
<proteinExistence type="inferred from homology"/>
<dbReference type="InterPro" id="IPR038416">
    <property type="entry name" value="Ribosom_S30AE_C_sf"/>
</dbReference>
<comment type="function">
    <text evidence="1">Required for dimerization of active 70S ribosomes into 100S ribosomes in stationary phase; 100S ribosomes are translationally inactive and sometimes present during exponential growth.</text>
</comment>
<dbReference type="Proteomes" id="UP000620133">
    <property type="component" value="Chromosome"/>
</dbReference>
<dbReference type="GO" id="GO:0043024">
    <property type="term" value="F:ribosomal small subunit binding"/>
    <property type="evidence" value="ECO:0007669"/>
    <property type="project" value="TreeGrafter"/>
</dbReference>
<name>A0A7U9TIS5_9MOLU</name>
<organism evidence="3 4">
    <name type="scientific">Mariniplasma anaerobium</name>
    <dbReference type="NCBI Taxonomy" id="2735436"/>
    <lineage>
        <taxon>Bacteria</taxon>
        <taxon>Bacillati</taxon>
        <taxon>Mycoplasmatota</taxon>
        <taxon>Mollicutes</taxon>
        <taxon>Acholeplasmatales</taxon>
        <taxon>Acholeplasmataceae</taxon>
        <taxon>Mariniplasma</taxon>
    </lineage>
</organism>
<dbReference type="InterPro" id="IPR003489">
    <property type="entry name" value="RHF/RaiA"/>
</dbReference>
<reference evidence="3" key="1">
    <citation type="submission" date="2021-01" db="EMBL/GenBank/DDBJ databases">
        <title>Draft genome sequence of Acholeplasmataceae bacterium strain Mahy22.</title>
        <authorList>
            <person name="Watanabe M."/>
            <person name="Kojima H."/>
            <person name="Fukui M."/>
        </authorList>
    </citation>
    <scope>NUCLEOTIDE SEQUENCE</scope>
    <source>
        <strain evidence="3">Mahy22</strain>
    </source>
</reference>
<dbReference type="CDD" id="cd00552">
    <property type="entry name" value="RaiA"/>
    <property type="match status" value="1"/>
</dbReference>
<dbReference type="Pfam" id="PF16321">
    <property type="entry name" value="Ribosom_S30AE_C"/>
    <property type="match status" value="1"/>
</dbReference>